<reference evidence="2" key="1">
    <citation type="submission" date="2013-12" db="EMBL/GenBank/DDBJ databases">
        <title>The Genome Sequence of Aphanomyces astaci APO3.</title>
        <authorList>
            <consortium name="The Broad Institute Genomics Platform"/>
            <person name="Russ C."/>
            <person name="Tyler B."/>
            <person name="van West P."/>
            <person name="Dieguez-Uribeondo J."/>
            <person name="Young S.K."/>
            <person name="Zeng Q."/>
            <person name="Gargeya S."/>
            <person name="Fitzgerald M."/>
            <person name="Abouelleil A."/>
            <person name="Alvarado L."/>
            <person name="Chapman S.B."/>
            <person name="Gainer-Dewar J."/>
            <person name="Goldberg J."/>
            <person name="Griggs A."/>
            <person name="Gujja S."/>
            <person name="Hansen M."/>
            <person name="Howarth C."/>
            <person name="Imamovic A."/>
            <person name="Ireland A."/>
            <person name="Larimer J."/>
            <person name="McCowan C."/>
            <person name="Murphy C."/>
            <person name="Pearson M."/>
            <person name="Poon T.W."/>
            <person name="Priest M."/>
            <person name="Roberts A."/>
            <person name="Saif S."/>
            <person name="Shea T."/>
            <person name="Sykes S."/>
            <person name="Wortman J."/>
            <person name="Nusbaum C."/>
            <person name="Birren B."/>
        </authorList>
    </citation>
    <scope>NUCLEOTIDE SEQUENCE [LARGE SCALE GENOMIC DNA]</scope>
    <source>
        <strain evidence="2">APO3</strain>
    </source>
</reference>
<dbReference type="EMBL" id="KI913153">
    <property type="protein sequence ID" value="ETV72546.1"/>
    <property type="molecule type" value="Genomic_DNA"/>
</dbReference>
<evidence type="ECO:0000259" key="1">
    <source>
        <dbReference type="Pfam" id="PF24964"/>
    </source>
</evidence>
<dbReference type="Pfam" id="PF24964">
    <property type="entry name" value="DUF7769"/>
    <property type="match status" value="1"/>
</dbReference>
<proteinExistence type="predicted"/>
<gene>
    <name evidence="2" type="ORF">H257_12312</name>
</gene>
<feature type="domain" description="DUF7769" evidence="1">
    <location>
        <begin position="4"/>
        <end position="54"/>
    </location>
</feature>
<dbReference type="InterPro" id="IPR056671">
    <property type="entry name" value="DUF7769"/>
</dbReference>
<dbReference type="GeneID" id="20814308"/>
<name>W4FZX4_APHAT</name>
<evidence type="ECO:0000313" key="2">
    <source>
        <dbReference type="EMBL" id="ETV72546.1"/>
    </source>
</evidence>
<protein>
    <recommendedName>
        <fullName evidence="1">DUF7769 domain-containing protein</fullName>
    </recommendedName>
</protein>
<feature type="non-terminal residue" evidence="2">
    <location>
        <position position="180"/>
    </location>
</feature>
<sequence>MKDLTSDQRRAVVNHLLLRVVQKPCKLQRGAIKDVARIFGRNRHTISEIWRRANVSLGGDLPMREIVCEDILSQKKGRVSRKQNEDYLVMAVTLRFTVPPTVVHEYITCVQLNAIIDNDFSHGFSVLQERRSTKSGAWGCKHAGCCFSLRASRHADDQVLVSSMNLAHNHALRHHKRQTP</sequence>
<dbReference type="VEuPathDB" id="FungiDB:H257_12312"/>
<dbReference type="RefSeq" id="XP_009837774.1">
    <property type="nucleotide sequence ID" value="XM_009839472.1"/>
</dbReference>
<organism evidence="2">
    <name type="scientific">Aphanomyces astaci</name>
    <name type="common">Crayfish plague agent</name>
    <dbReference type="NCBI Taxonomy" id="112090"/>
    <lineage>
        <taxon>Eukaryota</taxon>
        <taxon>Sar</taxon>
        <taxon>Stramenopiles</taxon>
        <taxon>Oomycota</taxon>
        <taxon>Saprolegniomycetes</taxon>
        <taxon>Saprolegniales</taxon>
        <taxon>Verrucalvaceae</taxon>
        <taxon>Aphanomyces</taxon>
    </lineage>
</organism>
<dbReference type="AlphaFoldDB" id="W4FZX4"/>
<accession>W4FZX4</accession>